<dbReference type="CDD" id="cd07209">
    <property type="entry name" value="Pat_hypo_Ecoli_Z1214_like"/>
    <property type="match status" value="1"/>
</dbReference>
<dbReference type="RefSeq" id="WP_011238106.1">
    <property type="nucleotide sequence ID" value="NC_006513.1"/>
</dbReference>
<dbReference type="InterPro" id="IPR016035">
    <property type="entry name" value="Acyl_Trfase/lysoPLipase"/>
</dbReference>
<dbReference type="PANTHER" id="PTHR14226:SF57">
    <property type="entry name" value="BLR7027 PROTEIN"/>
    <property type="match status" value="1"/>
</dbReference>
<dbReference type="STRING" id="76114.ebA4044"/>
<accession>Q5P2P5</accession>
<evidence type="ECO:0000259" key="5">
    <source>
        <dbReference type="PROSITE" id="PS51635"/>
    </source>
</evidence>
<dbReference type="PROSITE" id="PS51635">
    <property type="entry name" value="PNPLA"/>
    <property type="match status" value="1"/>
</dbReference>
<name>Q5P2P5_AROAE</name>
<gene>
    <name evidence="6" type="ORF">ebA4044</name>
</gene>
<dbReference type="KEGG" id="eba:ebA4044"/>
<dbReference type="eggNOG" id="COG1752">
    <property type="taxonomic scope" value="Bacteria"/>
</dbReference>
<dbReference type="InterPro" id="IPR050301">
    <property type="entry name" value="NTE"/>
</dbReference>
<reference evidence="6 7" key="1">
    <citation type="journal article" date="2005" name="Arch. Microbiol.">
        <title>The genome sequence of an anaerobic aromatic-degrading denitrifying bacterium, strain EbN1.</title>
        <authorList>
            <person name="Rabus R."/>
            <person name="Kube M."/>
            <person name="Heider J."/>
            <person name="Beck A."/>
            <person name="Heitmann K."/>
            <person name="Widdel F."/>
            <person name="Reinhardt R."/>
        </authorList>
    </citation>
    <scope>NUCLEOTIDE SEQUENCE [LARGE SCALE GENOMIC DNA]</scope>
    <source>
        <strain evidence="6 7">EbN1</strain>
    </source>
</reference>
<dbReference type="GO" id="GO:0016787">
    <property type="term" value="F:hydrolase activity"/>
    <property type="evidence" value="ECO:0007669"/>
    <property type="project" value="UniProtKB-UniRule"/>
</dbReference>
<dbReference type="InterPro" id="IPR002641">
    <property type="entry name" value="PNPLA_dom"/>
</dbReference>
<dbReference type="AlphaFoldDB" id="Q5P2P5"/>
<keyword evidence="1 4" id="KW-0378">Hydrolase</keyword>
<dbReference type="GO" id="GO:0016042">
    <property type="term" value="P:lipid catabolic process"/>
    <property type="evidence" value="ECO:0007669"/>
    <property type="project" value="UniProtKB-UniRule"/>
</dbReference>
<evidence type="ECO:0000256" key="3">
    <source>
        <dbReference type="ARBA" id="ARBA00023098"/>
    </source>
</evidence>
<feature type="active site" description="Proton acceptor" evidence="4">
    <location>
        <position position="208"/>
    </location>
</feature>
<dbReference type="HOGENOM" id="CLU_042893_0_0_4"/>
<keyword evidence="2 4" id="KW-0442">Lipid degradation</keyword>
<dbReference type="PANTHER" id="PTHR14226">
    <property type="entry name" value="NEUROPATHY TARGET ESTERASE/SWISS CHEESE D.MELANOGASTER"/>
    <property type="match status" value="1"/>
</dbReference>
<protein>
    <submittedName>
        <fullName evidence="6">Patatin</fullName>
    </submittedName>
</protein>
<evidence type="ECO:0000313" key="7">
    <source>
        <dbReference type="Proteomes" id="UP000006552"/>
    </source>
</evidence>
<evidence type="ECO:0000256" key="2">
    <source>
        <dbReference type="ARBA" id="ARBA00022963"/>
    </source>
</evidence>
<dbReference type="Pfam" id="PF01734">
    <property type="entry name" value="Patatin"/>
    <property type="match status" value="1"/>
</dbReference>
<evidence type="ECO:0000256" key="1">
    <source>
        <dbReference type="ARBA" id="ARBA00022801"/>
    </source>
</evidence>
<organism evidence="6 7">
    <name type="scientific">Aromatoleum aromaticum (strain DSM 19018 / LMG 30748 / EbN1)</name>
    <name type="common">Azoarcus sp. (strain EbN1)</name>
    <dbReference type="NCBI Taxonomy" id="76114"/>
    <lineage>
        <taxon>Bacteria</taxon>
        <taxon>Pseudomonadati</taxon>
        <taxon>Pseudomonadota</taxon>
        <taxon>Betaproteobacteria</taxon>
        <taxon>Rhodocyclales</taxon>
        <taxon>Rhodocyclaceae</taxon>
        <taxon>Aromatoleum</taxon>
    </lineage>
</organism>
<dbReference type="SUPFAM" id="SSF52151">
    <property type="entry name" value="FabD/lysophospholipase-like"/>
    <property type="match status" value="1"/>
</dbReference>
<feature type="short sequence motif" description="GXSXG" evidence="4">
    <location>
        <begin position="44"/>
        <end position="48"/>
    </location>
</feature>
<proteinExistence type="predicted"/>
<feature type="domain" description="PNPLA" evidence="5">
    <location>
        <begin position="8"/>
        <end position="221"/>
    </location>
</feature>
<sequence>MTEGKAALVLTGGGARAAYQVGVLAAIRKIRGRQPGNPFPILCGTSAGGINAATLAVFSSDFNAGVRKLAWIWRNFHVDQVYRADAAALMATGLRWGGALMFGWAVRQTPRSLLDNSPLRALLERVLDFSAIRRAIETGHLHAVSVAASGYSSGENLAFFEATPEVLPWRRAQRVGMPTRLGIEHLLASSAIPFVFPAVKINREYFGDGSMRQLAPISPAIHMGAERILVIGSGRLAEEGRQRTEDYPPLAQIAGHALSSIFLDGLTVDLERMERINTTLNAFTAAERDAAGLALRPIETLVISPSKRLDAIAGRHRDTLPLALRTLLRGVGAMRREGSTLLSYLLFEPAFTRALMDMGFQDTLARRDEVAAFLRL</sequence>
<keyword evidence="7" id="KW-1185">Reference proteome</keyword>
<comment type="caution">
    <text evidence="4">Lacks conserved residue(s) required for the propagation of feature annotation.</text>
</comment>
<dbReference type="Proteomes" id="UP000006552">
    <property type="component" value="Chromosome"/>
</dbReference>
<evidence type="ECO:0000313" key="6">
    <source>
        <dbReference type="EMBL" id="CAI08419.1"/>
    </source>
</evidence>
<dbReference type="Gene3D" id="3.40.1090.10">
    <property type="entry name" value="Cytosolic phospholipase A2 catalytic domain"/>
    <property type="match status" value="1"/>
</dbReference>
<feature type="active site" description="Nucleophile" evidence="4">
    <location>
        <position position="46"/>
    </location>
</feature>
<keyword evidence="3 4" id="KW-0443">Lipid metabolism</keyword>
<dbReference type="EMBL" id="CR555306">
    <property type="protein sequence ID" value="CAI08419.1"/>
    <property type="molecule type" value="Genomic_DNA"/>
</dbReference>
<dbReference type="OrthoDB" id="9798773at2"/>
<evidence type="ECO:0000256" key="4">
    <source>
        <dbReference type="PROSITE-ProRule" id="PRU01161"/>
    </source>
</evidence>